<gene>
    <name evidence="5" type="ORF">A2569_00380</name>
</gene>
<evidence type="ECO:0000256" key="2">
    <source>
        <dbReference type="ARBA" id="ARBA00022618"/>
    </source>
</evidence>
<evidence type="ECO:0000313" key="6">
    <source>
        <dbReference type="Proteomes" id="UP000177090"/>
    </source>
</evidence>
<dbReference type="InterPro" id="IPR005234">
    <property type="entry name" value="ScpB_csome_segregation"/>
</dbReference>
<dbReference type="Gene3D" id="1.10.10.10">
    <property type="entry name" value="Winged helix-like DNA-binding domain superfamily/Winged helix DNA-binding domain"/>
    <property type="match status" value="2"/>
</dbReference>
<evidence type="ECO:0000256" key="3">
    <source>
        <dbReference type="ARBA" id="ARBA00022829"/>
    </source>
</evidence>
<sequence length="176" mass="19873">MDRVLALEAVLFWKGEPTTRAALAEFLAVSEGELQSAVEELRERLMGRGVRLLEVYDTLALVTAPEVAELIARITKEELSRDIGKAGLETLSVILYRGPLSKPEIDYIRGVNSQYILRSLLVRGLIERLSNPKDSRTFTYRATPELLAQLGVTTMQTLPEWERITGELDVFMEKHE</sequence>
<evidence type="ECO:0000256" key="4">
    <source>
        <dbReference type="ARBA" id="ARBA00023306"/>
    </source>
</evidence>
<dbReference type="GO" id="GO:0051304">
    <property type="term" value="P:chromosome separation"/>
    <property type="evidence" value="ECO:0007669"/>
    <property type="project" value="InterPro"/>
</dbReference>
<dbReference type="AlphaFoldDB" id="A0A1G2QJ90"/>
<evidence type="ECO:0008006" key="7">
    <source>
        <dbReference type="Google" id="ProtNLM"/>
    </source>
</evidence>
<dbReference type="Proteomes" id="UP000177090">
    <property type="component" value="Unassembled WGS sequence"/>
</dbReference>
<keyword evidence="2" id="KW-0132">Cell division</keyword>
<dbReference type="InterPro" id="IPR036390">
    <property type="entry name" value="WH_DNA-bd_sf"/>
</dbReference>
<proteinExistence type="predicted"/>
<evidence type="ECO:0000256" key="1">
    <source>
        <dbReference type="ARBA" id="ARBA00022490"/>
    </source>
</evidence>
<keyword evidence="4" id="KW-0131">Cell cycle</keyword>
<reference evidence="5 6" key="1">
    <citation type="journal article" date="2016" name="Nat. Commun.">
        <title>Thousands of microbial genomes shed light on interconnected biogeochemical processes in an aquifer system.</title>
        <authorList>
            <person name="Anantharaman K."/>
            <person name="Brown C.T."/>
            <person name="Hug L.A."/>
            <person name="Sharon I."/>
            <person name="Castelle C.J."/>
            <person name="Probst A.J."/>
            <person name="Thomas B.C."/>
            <person name="Singh A."/>
            <person name="Wilkins M.J."/>
            <person name="Karaoz U."/>
            <person name="Brodie E.L."/>
            <person name="Williams K.H."/>
            <person name="Hubbard S.S."/>
            <person name="Banfield J.F."/>
        </authorList>
    </citation>
    <scope>NUCLEOTIDE SEQUENCE [LARGE SCALE GENOMIC DNA]</scope>
</reference>
<comment type="caution">
    <text evidence="5">The sequence shown here is derived from an EMBL/GenBank/DDBJ whole genome shotgun (WGS) entry which is preliminary data.</text>
</comment>
<protein>
    <recommendedName>
        <fullName evidence="7">SMC-Scp complex subunit ScpB</fullName>
    </recommendedName>
</protein>
<evidence type="ECO:0000313" key="5">
    <source>
        <dbReference type="EMBL" id="OHA60724.1"/>
    </source>
</evidence>
<dbReference type="EMBL" id="MHTL01000010">
    <property type="protein sequence ID" value="OHA60724.1"/>
    <property type="molecule type" value="Genomic_DNA"/>
</dbReference>
<dbReference type="InterPro" id="IPR036388">
    <property type="entry name" value="WH-like_DNA-bd_sf"/>
</dbReference>
<dbReference type="GO" id="GO:0051301">
    <property type="term" value="P:cell division"/>
    <property type="evidence" value="ECO:0007669"/>
    <property type="project" value="UniProtKB-KW"/>
</dbReference>
<dbReference type="SUPFAM" id="SSF46785">
    <property type="entry name" value="Winged helix' DNA-binding domain"/>
    <property type="match status" value="2"/>
</dbReference>
<dbReference type="STRING" id="1802440.A2569_00380"/>
<name>A0A1G2QJ90_9BACT</name>
<dbReference type="Pfam" id="PF04079">
    <property type="entry name" value="SMC_ScpB"/>
    <property type="match status" value="1"/>
</dbReference>
<keyword evidence="1" id="KW-0963">Cytoplasm</keyword>
<keyword evidence="3" id="KW-0159">Chromosome partition</keyword>
<dbReference type="PANTHER" id="PTHR34298">
    <property type="entry name" value="SEGREGATION AND CONDENSATION PROTEIN B"/>
    <property type="match status" value="1"/>
</dbReference>
<accession>A0A1G2QJ90</accession>
<organism evidence="5 6">
    <name type="scientific">Candidatus Vogelbacteria bacterium RIFOXYD1_FULL_51_18</name>
    <dbReference type="NCBI Taxonomy" id="1802440"/>
    <lineage>
        <taxon>Bacteria</taxon>
        <taxon>Candidatus Vogeliibacteriota</taxon>
    </lineage>
</organism>
<dbReference type="PANTHER" id="PTHR34298:SF2">
    <property type="entry name" value="SEGREGATION AND CONDENSATION PROTEIN B"/>
    <property type="match status" value="1"/>
</dbReference>